<name>A0AAN9YS76_9PEZI</name>
<organism evidence="1 2">
    <name type="scientific">Diatrype stigma</name>
    <dbReference type="NCBI Taxonomy" id="117547"/>
    <lineage>
        <taxon>Eukaryota</taxon>
        <taxon>Fungi</taxon>
        <taxon>Dikarya</taxon>
        <taxon>Ascomycota</taxon>
        <taxon>Pezizomycotina</taxon>
        <taxon>Sordariomycetes</taxon>
        <taxon>Xylariomycetidae</taxon>
        <taxon>Xylariales</taxon>
        <taxon>Diatrypaceae</taxon>
        <taxon>Diatrype</taxon>
    </lineage>
</organism>
<dbReference type="EMBL" id="JAKJXP020000040">
    <property type="protein sequence ID" value="KAK7752239.1"/>
    <property type="molecule type" value="Genomic_DNA"/>
</dbReference>
<dbReference type="Proteomes" id="UP001320420">
    <property type="component" value="Unassembled WGS sequence"/>
</dbReference>
<proteinExistence type="predicted"/>
<reference evidence="1 2" key="1">
    <citation type="submission" date="2024-02" db="EMBL/GenBank/DDBJ databases">
        <title>De novo assembly and annotation of 12 fungi associated with fruit tree decline syndrome in Ontario, Canada.</title>
        <authorList>
            <person name="Sulman M."/>
            <person name="Ellouze W."/>
            <person name="Ilyukhin E."/>
        </authorList>
    </citation>
    <scope>NUCLEOTIDE SEQUENCE [LARGE SCALE GENOMIC DNA]</scope>
    <source>
        <strain evidence="1 2">M11/M66-122</strain>
    </source>
</reference>
<keyword evidence="2" id="KW-1185">Reference proteome</keyword>
<accession>A0AAN9YS76</accession>
<sequence length="130" mass="15017">MFEVDAIDDPCETWEDWVYAESHRRTALLWFLMSRVVDLKFGITCPVIRGYRTLPLPAPGPLWSARTRGEWEAVRASYRRDAGRHRLRTFGDLIEARRQPPESESGRQLSDWHASCDQLGLLLTLATTMI</sequence>
<gene>
    <name evidence="1" type="ORF">SLS62_005773</name>
</gene>
<dbReference type="AlphaFoldDB" id="A0AAN9YS76"/>
<protein>
    <submittedName>
        <fullName evidence="1">Uncharacterized protein</fullName>
    </submittedName>
</protein>
<comment type="caution">
    <text evidence="1">The sequence shown here is derived from an EMBL/GenBank/DDBJ whole genome shotgun (WGS) entry which is preliminary data.</text>
</comment>
<evidence type="ECO:0000313" key="2">
    <source>
        <dbReference type="Proteomes" id="UP001320420"/>
    </source>
</evidence>
<evidence type="ECO:0000313" key="1">
    <source>
        <dbReference type="EMBL" id="KAK7752239.1"/>
    </source>
</evidence>